<gene>
    <name evidence="2" type="ORF">HDU87_005779</name>
</gene>
<dbReference type="AlphaFoldDB" id="A0AAD5TGY4"/>
<dbReference type="Pfam" id="PF00107">
    <property type="entry name" value="ADH_zinc_N"/>
    <property type="match status" value="1"/>
</dbReference>
<comment type="caution">
    <text evidence="2">The sequence shown here is derived from an EMBL/GenBank/DDBJ whole genome shotgun (WGS) entry which is preliminary data.</text>
</comment>
<name>A0AAD5TGY4_9FUNG</name>
<feature type="domain" description="Enoyl reductase (ER)" evidence="1">
    <location>
        <begin position="14"/>
        <end position="347"/>
    </location>
</feature>
<dbReference type="InterPro" id="IPR013154">
    <property type="entry name" value="ADH-like_N"/>
</dbReference>
<dbReference type="InterPro" id="IPR020843">
    <property type="entry name" value="ER"/>
</dbReference>
<sequence length="350" mass="36616">MSHTTTNHAIVIEGPGSATVKTIPVPEPREDQVRVKVSAVGLNPTDWKHIDYLASPGSIVGCDYAGVVDAVGANLTRSFNVGDRIAGVVHGSNASNKTDGAFANFIVARTGAALHVPKSLSDTEAATLGVGVATVGQGLYQSLNLPLPKSSDKRTGTVLIYGGSTATGTLAIQYAKLSGWKVVATSSPHNFDLIKSLGADHVVDYSAKDAGKQIRDYTNDKLAHVFDCISTDDSIAIAVAALGSAGGKISTLLDVKLPASADATKITVQMTLAYTAMGQAFSKFGKDFPAIPQDYKFASDFFALSQTLLEEGKLKVHPVDARQGGLKGVLDGLDLLRKNKVSGKKLVYSV</sequence>
<dbReference type="InterPro" id="IPR011032">
    <property type="entry name" value="GroES-like_sf"/>
</dbReference>
<protein>
    <recommendedName>
        <fullName evidence="1">Enoyl reductase (ER) domain-containing protein</fullName>
    </recommendedName>
</protein>
<dbReference type="SMART" id="SM00829">
    <property type="entry name" value="PKS_ER"/>
    <property type="match status" value="1"/>
</dbReference>
<reference evidence="2" key="1">
    <citation type="submission" date="2020-05" db="EMBL/GenBank/DDBJ databases">
        <title>Phylogenomic resolution of chytrid fungi.</title>
        <authorList>
            <person name="Stajich J.E."/>
            <person name="Amses K."/>
            <person name="Simmons R."/>
            <person name="Seto K."/>
            <person name="Myers J."/>
            <person name="Bonds A."/>
            <person name="Quandt C.A."/>
            <person name="Barry K."/>
            <person name="Liu P."/>
            <person name="Grigoriev I."/>
            <person name="Longcore J.E."/>
            <person name="James T.Y."/>
        </authorList>
    </citation>
    <scope>NUCLEOTIDE SEQUENCE</scope>
    <source>
        <strain evidence="2">JEL0379</strain>
    </source>
</reference>
<evidence type="ECO:0000313" key="2">
    <source>
        <dbReference type="EMBL" id="KAJ3175785.1"/>
    </source>
</evidence>
<accession>A0AAD5TGY4</accession>
<dbReference type="InterPro" id="IPR013149">
    <property type="entry name" value="ADH-like_C"/>
</dbReference>
<dbReference type="Gene3D" id="3.40.50.720">
    <property type="entry name" value="NAD(P)-binding Rossmann-like Domain"/>
    <property type="match status" value="1"/>
</dbReference>
<dbReference type="SUPFAM" id="SSF51735">
    <property type="entry name" value="NAD(P)-binding Rossmann-fold domains"/>
    <property type="match status" value="1"/>
</dbReference>
<dbReference type="PANTHER" id="PTHR45348">
    <property type="entry name" value="HYPOTHETICAL OXIDOREDUCTASE (EUROFUNG)"/>
    <property type="match status" value="1"/>
</dbReference>
<organism evidence="2 3">
    <name type="scientific">Geranomyces variabilis</name>
    <dbReference type="NCBI Taxonomy" id="109894"/>
    <lineage>
        <taxon>Eukaryota</taxon>
        <taxon>Fungi</taxon>
        <taxon>Fungi incertae sedis</taxon>
        <taxon>Chytridiomycota</taxon>
        <taxon>Chytridiomycota incertae sedis</taxon>
        <taxon>Chytridiomycetes</taxon>
        <taxon>Spizellomycetales</taxon>
        <taxon>Powellomycetaceae</taxon>
        <taxon>Geranomyces</taxon>
    </lineage>
</organism>
<dbReference type="InterPro" id="IPR047122">
    <property type="entry name" value="Trans-enoyl_RdTase-like"/>
</dbReference>
<dbReference type="Proteomes" id="UP001212152">
    <property type="component" value="Unassembled WGS sequence"/>
</dbReference>
<dbReference type="Gene3D" id="3.90.180.10">
    <property type="entry name" value="Medium-chain alcohol dehydrogenases, catalytic domain"/>
    <property type="match status" value="1"/>
</dbReference>
<dbReference type="EMBL" id="JADGJQ010000048">
    <property type="protein sequence ID" value="KAJ3175785.1"/>
    <property type="molecule type" value="Genomic_DNA"/>
</dbReference>
<keyword evidence="3" id="KW-1185">Reference proteome</keyword>
<dbReference type="InterPro" id="IPR036291">
    <property type="entry name" value="NAD(P)-bd_dom_sf"/>
</dbReference>
<evidence type="ECO:0000313" key="3">
    <source>
        <dbReference type="Proteomes" id="UP001212152"/>
    </source>
</evidence>
<evidence type="ECO:0000259" key="1">
    <source>
        <dbReference type="SMART" id="SM00829"/>
    </source>
</evidence>
<dbReference type="PANTHER" id="PTHR45348:SF2">
    <property type="entry name" value="ZINC-TYPE ALCOHOL DEHYDROGENASE-LIKE PROTEIN C2E1P3.01"/>
    <property type="match status" value="1"/>
</dbReference>
<dbReference type="Pfam" id="PF08240">
    <property type="entry name" value="ADH_N"/>
    <property type="match status" value="1"/>
</dbReference>
<dbReference type="SUPFAM" id="SSF50129">
    <property type="entry name" value="GroES-like"/>
    <property type="match status" value="1"/>
</dbReference>
<dbReference type="GO" id="GO:0016651">
    <property type="term" value="F:oxidoreductase activity, acting on NAD(P)H"/>
    <property type="evidence" value="ECO:0007669"/>
    <property type="project" value="InterPro"/>
</dbReference>
<dbReference type="CDD" id="cd08249">
    <property type="entry name" value="enoyl_reductase_like"/>
    <property type="match status" value="1"/>
</dbReference>
<proteinExistence type="predicted"/>